<feature type="transmembrane region" description="Helical" evidence="1">
    <location>
        <begin position="56"/>
        <end position="77"/>
    </location>
</feature>
<evidence type="ECO:0000313" key="2">
    <source>
        <dbReference type="Proteomes" id="UP000694843"/>
    </source>
</evidence>
<proteinExistence type="predicted"/>
<keyword evidence="1" id="KW-0472">Membrane</keyword>
<name>A0A979FUA7_HYAAZ</name>
<dbReference type="RefSeq" id="XP_047739952.1">
    <property type="nucleotide sequence ID" value="XM_047883996.1"/>
</dbReference>
<protein>
    <submittedName>
        <fullName evidence="3">Uncharacterized protein LOC125178995</fullName>
    </submittedName>
</protein>
<evidence type="ECO:0000256" key="1">
    <source>
        <dbReference type="SAM" id="Phobius"/>
    </source>
</evidence>
<reference evidence="3" key="1">
    <citation type="submission" date="2025-08" db="UniProtKB">
        <authorList>
            <consortium name="RefSeq"/>
        </authorList>
    </citation>
    <scope>IDENTIFICATION</scope>
    <source>
        <tissue evidence="3">Whole organism</tissue>
    </source>
</reference>
<dbReference type="Proteomes" id="UP000694843">
    <property type="component" value="Unplaced"/>
</dbReference>
<dbReference type="KEGG" id="hazt:125178995"/>
<dbReference type="AlphaFoldDB" id="A0A979FUA7"/>
<sequence>MHEPTTKTGVKEVQVPAEEIRRRREAYGYGAVADTAPTTPPKLGCHPGIIEMQNLLVLFTQVTFVSLYAIGICCFQFNPRKFSAEASGVDQTVVYFPIEAPLVFNAVLHLSYLTARLLRNCNITSGTLLRCLPSHELFSKVFTLIIFPSAL</sequence>
<gene>
    <name evidence="3" type="primary">LOC125178995</name>
</gene>
<keyword evidence="2" id="KW-1185">Reference proteome</keyword>
<keyword evidence="1" id="KW-1133">Transmembrane helix</keyword>
<accession>A0A979FUA7</accession>
<dbReference type="GeneID" id="125178995"/>
<evidence type="ECO:0000313" key="3">
    <source>
        <dbReference type="RefSeq" id="XP_047739952.1"/>
    </source>
</evidence>
<organism evidence="2 3">
    <name type="scientific">Hyalella azteca</name>
    <name type="common">Amphipod</name>
    <dbReference type="NCBI Taxonomy" id="294128"/>
    <lineage>
        <taxon>Eukaryota</taxon>
        <taxon>Metazoa</taxon>
        <taxon>Ecdysozoa</taxon>
        <taxon>Arthropoda</taxon>
        <taxon>Crustacea</taxon>
        <taxon>Multicrustacea</taxon>
        <taxon>Malacostraca</taxon>
        <taxon>Eumalacostraca</taxon>
        <taxon>Peracarida</taxon>
        <taxon>Amphipoda</taxon>
        <taxon>Senticaudata</taxon>
        <taxon>Talitrida</taxon>
        <taxon>Talitroidea</taxon>
        <taxon>Hyalellidae</taxon>
        <taxon>Hyalella</taxon>
    </lineage>
</organism>
<keyword evidence="1" id="KW-0812">Transmembrane</keyword>
<feature type="non-terminal residue" evidence="3">
    <location>
        <position position="151"/>
    </location>
</feature>